<sequence length="246" mass="25098">MCLCRGNKAVEVPAGSVAVSFILKKETYYGQRVLLVGSSQELGAWKLDAGLPLRWSEEHKWSTTVALPAGAAVEYKFVITDPEQPPLWESCLNRSLAVEDAAATLYGSREEPLVAAAVPPPRPVEVPAQPVTIAAPELKQPVAASIASAAPVAKAAAAAKPAAAAAKAGAAPKQQAAKEIKISAEAEAAVNDIIVQADGGTGMVAGAVEKLGAAAASVAGGIIKQGKAAAKGGRRRRPKANATKKE</sequence>
<dbReference type="GO" id="GO:2001070">
    <property type="term" value="F:starch binding"/>
    <property type="evidence" value="ECO:0007669"/>
    <property type="project" value="InterPro"/>
</dbReference>
<dbReference type="Pfam" id="PF00686">
    <property type="entry name" value="CBM_20"/>
    <property type="match status" value="1"/>
</dbReference>
<dbReference type="CDD" id="cd05467">
    <property type="entry name" value="CBM20"/>
    <property type="match status" value="1"/>
</dbReference>
<dbReference type="PANTHER" id="PTHR15048:SF0">
    <property type="entry name" value="STARCH-BINDING DOMAIN-CONTAINING PROTEIN 1"/>
    <property type="match status" value="1"/>
</dbReference>
<name>E1ZQK1_CHLVA</name>
<dbReference type="eggNOG" id="ENOG502QU99">
    <property type="taxonomic scope" value="Eukaryota"/>
</dbReference>
<dbReference type="PROSITE" id="PS51166">
    <property type="entry name" value="CBM20"/>
    <property type="match status" value="1"/>
</dbReference>
<feature type="region of interest" description="Disordered" evidence="1">
    <location>
        <begin position="226"/>
        <end position="246"/>
    </location>
</feature>
<keyword evidence="4" id="KW-1185">Reference proteome</keyword>
<dbReference type="InterPro" id="IPR013784">
    <property type="entry name" value="Carb-bd-like_fold"/>
</dbReference>
<feature type="domain" description="CBM20" evidence="2">
    <location>
        <begin position="11"/>
        <end position="116"/>
    </location>
</feature>
<dbReference type="GeneID" id="17351318"/>
<accession>E1ZQK1</accession>
<dbReference type="PANTHER" id="PTHR15048">
    <property type="entry name" value="STARCH-BINDING DOMAIN-CONTAINING PROTEIN 1"/>
    <property type="match status" value="1"/>
</dbReference>
<dbReference type="Gene3D" id="2.60.40.10">
    <property type="entry name" value="Immunoglobulins"/>
    <property type="match status" value="1"/>
</dbReference>
<evidence type="ECO:0000259" key="2">
    <source>
        <dbReference type="PROSITE" id="PS51166"/>
    </source>
</evidence>
<dbReference type="FunFam" id="2.60.40.10:FF:000552">
    <property type="entry name" value="Related to glucoamylase"/>
    <property type="match status" value="1"/>
</dbReference>
<dbReference type="SMART" id="SM01065">
    <property type="entry name" value="CBM_2"/>
    <property type="match status" value="1"/>
</dbReference>
<dbReference type="SUPFAM" id="SSF49452">
    <property type="entry name" value="Starch-binding domain-like"/>
    <property type="match status" value="1"/>
</dbReference>
<evidence type="ECO:0000313" key="4">
    <source>
        <dbReference type="Proteomes" id="UP000008141"/>
    </source>
</evidence>
<dbReference type="KEGG" id="cvr:CHLNCDRAFT_139625"/>
<organism evidence="4">
    <name type="scientific">Chlorella variabilis</name>
    <name type="common">Green alga</name>
    <dbReference type="NCBI Taxonomy" id="554065"/>
    <lineage>
        <taxon>Eukaryota</taxon>
        <taxon>Viridiplantae</taxon>
        <taxon>Chlorophyta</taxon>
        <taxon>core chlorophytes</taxon>
        <taxon>Trebouxiophyceae</taxon>
        <taxon>Chlorellales</taxon>
        <taxon>Chlorellaceae</taxon>
        <taxon>Chlorella clade</taxon>
        <taxon>Chlorella</taxon>
    </lineage>
</organism>
<dbReference type="AlphaFoldDB" id="E1ZQK1"/>
<evidence type="ECO:0000313" key="3">
    <source>
        <dbReference type="EMBL" id="EFN51954.1"/>
    </source>
</evidence>
<dbReference type="Proteomes" id="UP000008141">
    <property type="component" value="Unassembled WGS sequence"/>
</dbReference>
<dbReference type="RefSeq" id="XP_005844056.1">
    <property type="nucleotide sequence ID" value="XM_005843994.1"/>
</dbReference>
<dbReference type="InParanoid" id="E1ZQK1"/>
<dbReference type="InterPro" id="IPR002044">
    <property type="entry name" value="CBM20"/>
</dbReference>
<proteinExistence type="predicted"/>
<dbReference type="OrthoDB" id="515601at2759"/>
<evidence type="ECO:0000256" key="1">
    <source>
        <dbReference type="SAM" id="MobiDB-lite"/>
    </source>
</evidence>
<gene>
    <name evidence="3" type="ORF">CHLNCDRAFT_139625</name>
</gene>
<dbReference type="EMBL" id="GL433859">
    <property type="protein sequence ID" value="EFN51954.1"/>
    <property type="molecule type" value="Genomic_DNA"/>
</dbReference>
<dbReference type="InterPro" id="IPR013783">
    <property type="entry name" value="Ig-like_fold"/>
</dbReference>
<protein>
    <recommendedName>
        <fullName evidence="2">CBM20 domain-containing protein</fullName>
    </recommendedName>
</protein>
<dbReference type="GO" id="GO:0016020">
    <property type="term" value="C:membrane"/>
    <property type="evidence" value="ECO:0007669"/>
    <property type="project" value="TreeGrafter"/>
</dbReference>
<reference evidence="3 4" key="1">
    <citation type="journal article" date="2010" name="Plant Cell">
        <title>The Chlorella variabilis NC64A genome reveals adaptation to photosymbiosis, coevolution with viruses, and cryptic sex.</title>
        <authorList>
            <person name="Blanc G."/>
            <person name="Duncan G."/>
            <person name="Agarkova I."/>
            <person name="Borodovsky M."/>
            <person name="Gurnon J."/>
            <person name="Kuo A."/>
            <person name="Lindquist E."/>
            <person name="Lucas S."/>
            <person name="Pangilinan J."/>
            <person name="Polle J."/>
            <person name="Salamov A."/>
            <person name="Terry A."/>
            <person name="Yamada T."/>
            <person name="Dunigan D.D."/>
            <person name="Grigoriev I.V."/>
            <person name="Claverie J.M."/>
            <person name="Van Etten J.L."/>
        </authorList>
    </citation>
    <scope>NUCLEOTIDE SEQUENCE [LARGE SCALE GENOMIC DNA]</scope>
    <source>
        <strain evidence="3 4">NC64A</strain>
    </source>
</reference>